<dbReference type="RefSeq" id="XP_044767972.1">
    <property type="nucleotide sequence ID" value="XM_044912037.1"/>
</dbReference>
<dbReference type="GeneID" id="110591784"/>
<feature type="domain" description="WWC1-like helical hairpin" evidence="3">
    <location>
        <begin position="168"/>
        <end position="204"/>
    </location>
</feature>
<feature type="region of interest" description="Disordered" evidence="2">
    <location>
        <begin position="206"/>
        <end position="228"/>
    </location>
</feature>
<keyword evidence="4" id="KW-1185">Reference proteome</keyword>
<keyword evidence="1" id="KW-0175">Coiled coil</keyword>
<sequence length="565" mass="63918">SGYSTNTKYNPLQIKAEIASHRDRLSRLKRELTQMKQELQYKEKGVETLQEIDRKMSSAHTTYKLDEAHAIVSELRTIKKAICTGEKERWDLMQSLAMLTDGFKNYCFITDPLQDFPHNAGPLLESCLPQQFYDAGSQTDIFGEFASECKTNLVDQIRLNWQYEEARKRVLLQEKKNCLLVQLEEATCLTSYLQSQLKSLSASTLTVSSGSSRGSLASSRGSLASSRGSLSSVSFTDIYGLPQYEKPDAECGQLLRFDLIPFDSLGRDAPVLDSPVPSGFHKQRSWQADSVDSGCSSCAQTSPPHPEPCCVGVDPLHGHAFAGQADPYSPEKLQPPPLKVDKGTNTEDIFPEDIVSLPKERTSRRTCGSHFVRSSPVIRSQTFSPGARSQYVCRLYRSDSDSSTLPRKSAFVRNTLERRTLRYKQPCRSSLAELMARTSLDLELDLQASRTRQRQLNEEICTLRELRQRLEDAQLGGQTDLPHWVLRDERFRSLLKEAERQTRQTKLDFHQEQAVEKMLKKASNGVCQLCGQNHKEPIQVQTFREKIAFFTRPRISIPPLPVDDV</sequence>
<name>A0A8M1M2I1_NEOSC</name>
<dbReference type="PANTHER" id="PTHR14791">
    <property type="entry name" value="BOMB/KIRA PROTEINS"/>
    <property type="match status" value="1"/>
</dbReference>
<gene>
    <name evidence="5" type="primary">LOC110591784</name>
</gene>
<dbReference type="GO" id="GO:0060090">
    <property type="term" value="F:molecular adaptor activity"/>
    <property type="evidence" value="ECO:0007669"/>
    <property type="project" value="TreeGrafter"/>
</dbReference>
<dbReference type="GO" id="GO:0046621">
    <property type="term" value="P:negative regulation of organ growth"/>
    <property type="evidence" value="ECO:0007669"/>
    <property type="project" value="TreeGrafter"/>
</dbReference>
<dbReference type="KEGG" id="nsu:110591784"/>
<dbReference type="InterPro" id="IPR051105">
    <property type="entry name" value="WWC/KIBRA_Hippo_Reg"/>
</dbReference>
<dbReference type="Pfam" id="PF25802">
    <property type="entry name" value="WWC1"/>
    <property type="match status" value="1"/>
</dbReference>
<protein>
    <submittedName>
        <fullName evidence="5">Protein WWC3-like</fullName>
    </submittedName>
</protein>
<evidence type="ECO:0000313" key="5">
    <source>
        <dbReference type="RefSeq" id="XP_044767972.1"/>
    </source>
</evidence>
<evidence type="ECO:0000259" key="3">
    <source>
        <dbReference type="Pfam" id="PF25802"/>
    </source>
</evidence>
<feature type="coiled-coil region" evidence="1">
    <location>
        <begin position="18"/>
        <end position="45"/>
    </location>
</feature>
<reference evidence="5" key="1">
    <citation type="submission" date="2025-08" db="UniProtKB">
        <authorList>
            <consortium name="RefSeq"/>
        </authorList>
    </citation>
    <scope>IDENTIFICATION</scope>
    <source>
        <tissue evidence="5">Blood</tissue>
    </source>
</reference>
<dbReference type="GO" id="GO:0019900">
    <property type="term" value="F:kinase binding"/>
    <property type="evidence" value="ECO:0007669"/>
    <property type="project" value="TreeGrafter"/>
</dbReference>
<dbReference type="GO" id="GO:0005737">
    <property type="term" value="C:cytoplasm"/>
    <property type="evidence" value="ECO:0007669"/>
    <property type="project" value="TreeGrafter"/>
</dbReference>
<dbReference type="GO" id="GO:0006355">
    <property type="term" value="P:regulation of DNA-templated transcription"/>
    <property type="evidence" value="ECO:0007669"/>
    <property type="project" value="TreeGrafter"/>
</dbReference>
<evidence type="ECO:0000256" key="1">
    <source>
        <dbReference type="SAM" id="Coils"/>
    </source>
</evidence>
<accession>A0A8M1M2I1</accession>
<dbReference type="Proteomes" id="UP000248481">
    <property type="component" value="Chromosome Y"/>
</dbReference>
<dbReference type="GO" id="GO:0016477">
    <property type="term" value="P:cell migration"/>
    <property type="evidence" value="ECO:0007669"/>
    <property type="project" value="TreeGrafter"/>
</dbReference>
<evidence type="ECO:0000313" key="4">
    <source>
        <dbReference type="Proteomes" id="UP000248481"/>
    </source>
</evidence>
<organism evidence="4 5">
    <name type="scientific">Neomonachus schauinslandi</name>
    <name type="common">Hawaiian monk seal</name>
    <name type="synonym">Monachus schauinslandi</name>
    <dbReference type="NCBI Taxonomy" id="29088"/>
    <lineage>
        <taxon>Eukaryota</taxon>
        <taxon>Metazoa</taxon>
        <taxon>Chordata</taxon>
        <taxon>Craniata</taxon>
        <taxon>Vertebrata</taxon>
        <taxon>Euteleostomi</taxon>
        <taxon>Mammalia</taxon>
        <taxon>Eutheria</taxon>
        <taxon>Laurasiatheria</taxon>
        <taxon>Carnivora</taxon>
        <taxon>Caniformia</taxon>
        <taxon>Pinnipedia</taxon>
        <taxon>Phocidae</taxon>
        <taxon>Monachinae</taxon>
        <taxon>Monachini</taxon>
        <taxon>Neomonachus</taxon>
    </lineage>
</organism>
<evidence type="ECO:0000256" key="2">
    <source>
        <dbReference type="SAM" id="MobiDB-lite"/>
    </source>
</evidence>
<dbReference type="AlphaFoldDB" id="A0A8M1M2I1"/>
<dbReference type="PANTHER" id="PTHR14791:SF25">
    <property type="entry name" value="PROTEIN WWC3"/>
    <property type="match status" value="1"/>
</dbReference>
<feature type="non-terminal residue" evidence="5">
    <location>
        <position position="1"/>
    </location>
</feature>
<dbReference type="InterPro" id="IPR057747">
    <property type="entry name" value="WWC1_hairpin"/>
</dbReference>
<dbReference type="GO" id="GO:0035330">
    <property type="term" value="P:regulation of hippo signaling"/>
    <property type="evidence" value="ECO:0007669"/>
    <property type="project" value="TreeGrafter"/>
</dbReference>
<proteinExistence type="predicted"/>